<comment type="caution">
    <text evidence="1">The sequence shown here is derived from an EMBL/GenBank/DDBJ whole genome shotgun (WGS) entry which is preliminary data.</text>
</comment>
<gene>
    <name evidence="1" type="ORF">S01H1_33361</name>
</gene>
<organism evidence="1">
    <name type="scientific">marine sediment metagenome</name>
    <dbReference type="NCBI Taxonomy" id="412755"/>
    <lineage>
        <taxon>unclassified sequences</taxon>
        <taxon>metagenomes</taxon>
        <taxon>ecological metagenomes</taxon>
    </lineage>
</organism>
<evidence type="ECO:0000313" key="1">
    <source>
        <dbReference type="EMBL" id="GAG10486.1"/>
    </source>
</evidence>
<dbReference type="AlphaFoldDB" id="X0WCV0"/>
<name>X0WCV0_9ZZZZ</name>
<feature type="non-terminal residue" evidence="1">
    <location>
        <position position="1"/>
    </location>
</feature>
<sequence>FCKIDTKSILNIKVLAFSSLTIENYPAVCHYPVDIKQERF</sequence>
<reference evidence="1" key="1">
    <citation type="journal article" date="2014" name="Front. Microbiol.">
        <title>High frequency of phylogenetically diverse reductive dehalogenase-homologous genes in deep subseafloor sedimentary metagenomes.</title>
        <authorList>
            <person name="Kawai M."/>
            <person name="Futagami T."/>
            <person name="Toyoda A."/>
            <person name="Takaki Y."/>
            <person name="Nishi S."/>
            <person name="Hori S."/>
            <person name="Arai W."/>
            <person name="Tsubouchi T."/>
            <person name="Morono Y."/>
            <person name="Uchiyama I."/>
            <person name="Ito T."/>
            <person name="Fujiyama A."/>
            <person name="Inagaki F."/>
            <person name="Takami H."/>
        </authorList>
    </citation>
    <scope>NUCLEOTIDE SEQUENCE</scope>
    <source>
        <strain evidence="1">Expedition CK06-06</strain>
    </source>
</reference>
<protein>
    <submittedName>
        <fullName evidence="1">Uncharacterized protein</fullName>
    </submittedName>
</protein>
<accession>X0WCV0</accession>
<proteinExistence type="predicted"/>
<dbReference type="EMBL" id="BARS01020709">
    <property type="protein sequence ID" value="GAG10486.1"/>
    <property type="molecule type" value="Genomic_DNA"/>
</dbReference>